<dbReference type="SUPFAM" id="SSF49899">
    <property type="entry name" value="Concanavalin A-like lectins/glucanases"/>
    <property type="match status" value="1"/>
</dbReference>
<dbReference type="GO" id="GO:0005975">
    <property type="term" value="P:carbohydrate metabolic process"/>
    <property type="evidence" value="ECO:0007669"/>
    <property type="project" value="InterPro"/>
</dbReference>
<reference evidence="4" key="1">
    <citation type="submission" date="2015-08" db="EMBL/GenBank/DDBJ databases">
        <authorList>
            <person name="Babu N.S."/>
            <person name="Beckwith C.J."/>
            <person name="Beseler K.G."/>
            <person name="Brison A."/>
            <person name="Carone J.V."/>
            <person name="Caskin T.P."/>
            <person name="Diamond M."/>
            <person name="Durham M.E."/>
            <person name="Foxe J.M."/>
            <person name="Go M."/>
            <person name="Henderson B.A."/>
            <person name="Jones I.B."/>
            <person name="McGettigan J.A."/>
            <person name="Micheletti S.J."/>
            <person name="Nasrallah M.E."/>
            <person name="Ortiz D."/>
            <person name="Piller C.R."/>
            <person name="Privatt S.R."/>
            <person name="Schneider S.L."/>
            <person name="Sharp S."/>
            <person name="Smith T.C."/>
            <person name="Stanton J.D."/>
            <person name="Ullery H.E."/>
            <person name="Wilson R.J."/>
            <person name="Serrano M.G."/>
            <person name="Buck G."/>
            <person name="Lee V."/>
            <person name="Wang Y."/>
            <person name="Carvalho R."/>
            <person name="Voegtly L."/>
            <person name="Shi R."/>
            <person name="Duckworth R."/>
            <person name="Johnson A."/>
            <person name="Loviza R."/>
            <person name="Walstead R."/>
            <person name="Shah Z."/>
            <person name="Kiflezghi M."/>
            <person name="Wade K."/>
            <person name="Ball S.L."/>
            <person name="Bradley K.W."/>
            <person name="Asai D.J."/>
            <person name="Bowman C.A."/>
            <person name="Russell D.A."/>
            <person name="Pope W.H."/>
            <person name="Jacobs-Sera D."/>
            <person name="Hendrix R.W."/>
            <person name="Hatfull G.F."/>
        </authorList>
    </citation>
    <scope>NUCLEOTIDE SEQUENCE</scope>
</reference>
<evidence type="ECO:0000313" key="4">
    <source>
        <dbReference type="EMBL" id="CUR62105.1"/>
    </source>
</evidence>
<sequence length="401" mass="45188">MPARRVLAGSALALLMPASLLLTTETGSAADPSASEPAASSSVRAAKRSRARIQVMPQIVQQGRRTARPESARVAIAATVKPRRAGRPVRLQAKRGSRWKNVGKVRLDRRGRAEFSARAQHRGGPVTYRLKVGRFKGLRPAVSRPASTARWQAPLFTETFSGRSLGEVWSHRGQSYEKASKRRCSKGSPKAVKVRGGSARISVIKDRSRTGKCKAIKRGKSSGRYAYRLNGHISTQNRVAFKYGFAAARIKMHKRRGQHSSFWLQPQVSRPGKPRTAGAEIDVIEYFGDKHPQGGLTSFIHWKRRGHVVKTGSWIKKPRTFLKNRRDGWSKSYHVFSVEWTPRMYVFRIDGKETWRTRTGVSGQPQYPILSLLASDYELSEMKDKQLPQHMNVDWLRIWQA</sequence>
<dbReference type="PROSITE" id="PS51762">
    <property type="entry name" value="GH16_2"/>
    <property type="match status" value="1"/>
</dbReference>
<dbReference type="InterPro" id="IPR000757">
    <property type="entry name" value="Beta-glucanase-like"/>
</dbReference>
<dbReference type="PANTHER" id="PTHR10963">
    <property type="entry name" value="GLYCOSYL HYDROLASE-RELATED"/>
    <property type="match status" value="1"/>
</dbReference>
<dbReference type="Gene3D" id="2.60.120.200">
    <property type="match status" value="1"/>
</dbReference>
<dbReference type="PANTHER" id="PTHR10963:SF55">
    <property type="entry name" value="GLYCOSIDE HYDROLASE FAMILY 16 PROTEIN"/>
    <property type="match status" value="1"/>
</dbReference>
<dbReference type="GO" id="GO:0004553">
    <property type="term" value="F:hydrolase activity, hydrolyzing O-glycosyl compounds"/>
    <property type="evidence" value="ECO:0007669"/>
    <property type="project" value="InterPro"/>
</dbReference>
<evidence type="ECO:0000256" key="2">
    <source>
        <dbReference type="SAM" id="MobiDB-lite"/>
    </source>
</evidence>
<evidence type="ECO:0000256" key="1">
    <source>
        <dbReference type="ARBA" id="ARBA00006865"/>
    </source>
</evidence>
<dbReference type="EMBL" id="CZKB01000027">
    <property type="protein sequence ID" value="CUR62105.1"/>
    <property type="molecule type" value="Genomic_DNA"/>
</dbReference>
<protein>
    <recommendedName>
        <fullName evidence="3">GH16 domain-containing protein</fullName>
    </recommendedName>
</protein>
<gene>
    <name evidence="4" type="ORF">NOCA170051</name>
</gene>
<comment type="similarity">
    <text evidence="1">Belongs to the glycosyl hydrolase 16 family.</text>
</comment>
<feature type="domain" description="GH16" evidence="3">
    <location>
        <begin position="149"/>
        <end position="401"/>
    </location>
</feature>
<name>A0A2P2CJD5_9ZZZZ</name>
<feature type="region of interest" description="Disordered" evidence="2">
    <location>
        <begin position="28"/>
        <end position="50"/>
    </location>
</feature>
<dbReference type="AlphaFoldDB" id="A0A2P2CJD5"/>
<dbReference type="CDD" id="cd00413">
    <property type="entry name" value="Glyco_hydrolase_16"/>
    <property type="match status" value="1"/>
</dbReference>
<evidence type="ECO:0000259" key="3">
    <source>
        <dbReference type="PROSITE" id="PS51762"/>
    </source>
</evidence>
<proteinExistence type="inferred from homology"/>
<dbReference type="Pfam" id="PF00722">
    <property type="entry name" value="Glyco_hydro_16"/>
    <property type="match status" value="1"/>
</dbReference>
<dbReference type="InterPro" id="IPR050546">
    <property type="entry name" value="Glycosyl_Hydrlase_16"/>
</dbReference>
<accession>A0A2P2CJD5</accession>
<organism evidence="4">
    <name type="scientific">metagenome</name>
    <dbReference type="NCBI Taxonomy" id="256318"/>
    <lineage>
        <taxon>unclassified sequences</taxon>
        <taxon>metagenomes</taxon>
    </lineage>
</organism>
<dbReference type="InterPro" id="IPR013320">
    <property type="entry name" value="ConA-like_dom_sf"/>
</dbReference>
<feature type="compositionally biased region" description="Low complexity" evidence="2">
    <location>
        <begin position="28"/>
        <end position="44"/>
    </location>
</feature>